<dbReference type="AlphaFoldDB" id="A0A974D3B5"/>
<dbReference type="EMBL" id="CM004473">
    <property type="protein sequence ID" value="OCT83426.1"/>
    <property type="molecule type" value="Genomic_DNA"/>
</dbReference>
<evidence type="ECO:0000313" key="1">
    <source>
        <dbReference type="EMBL" id="OCT83426.1"/>
    </source>
</evidence>
<name>A0A974D3B5_XENLA</name>
<accession>A0A974D3B5</accession>
<evidence type="ECO:0000313" key="2">
    <source>
        <dbReference type="Proteomes" id="UP000694892"/>
    </source>
</evidence>
<sequence length="73" mass="8360">MSILKPAPCLALLCHTALGPSSKFWHRISALKRRLPYPTWCLRFNQTQIPLLWKNQQCCPTPPLSPNYNHGCT</sequence>
<organism evidence="1 2">
    <name type="scientific">Xenopus laevis</name>
    <name type="common">African clawed frog</name>
    <dbReference type="NCBI Taxonomy" id="8355"/>
    <lineage>
        <taxon>Eukaryota</taxon>
        <taxon>Metazoa</taxon>
        <taxon>Chordata</taxon>
        <taxon>Craniata</taxon>
        <taxon>Vertebrata</taxon>
        <taxon>Euteleostomi</taxon>
        <taxon>Amphibia</taxon>
        <taxon>Batrachia</taxon>
        <taxon>Anura</taxon>
        <taxon>Pipoidea</taxon>
        <taxon>Pipidae</taxon>
        <taxon>Xenopodinae</taxon>
        <taxon>Xenopus</taxon>
        <taxon>Xenopus</taxon>
    </lineage>
</organism>
<gene>
    <name evidence="1" type="ORF">XELAEV_18025968mg</name>
</gene>
<protein>
    <submittedName>
        <fullName evidence="1">Uncharacterized protein</fullName>
    </submittedName>
</protein>
<dbReference type="Proteomes" id="UP000694892">
    <property type="component" value="Chromosome 4S"/>
</dbReference>
<reference evidence="2" key="1">
    <citation type="journal article" date="2016" name="Nature">
        <title>Genome evolution in the allotetraploid frog Xenopus laevis.</title>
        <authorList>
            <person name="Session A.M."/>
            <person name="Uno Y."/>
            <person name="Kwon T."/>
            <person name="Chapman J.A."/>
            <person name="Toyoda A."/>
            <person name="Takahashi S."/>
            <person name="Fukui A."/>
            <person name="Hikosaka A."/>
            <person name="Suzuki A."/>
            <person name="Kondo M."/>
            <person name="van Heeringen S.J."/>
            <person name="Quigley I."/>
            <person name="Heinz S."/>
            <person name="Ogino H."/>
            <person name="Ochi H."/>
            <person name="Hellsten U."/>
            <person name="Lyons J.B."/>
            <person name="Simakov O."/>
            <person name="Putnam N."/>
            <person name="Stites J."/>
            <person name="Kuroki Y."/>
            <person name="Tanaka T."/>
            <person name="Michiue T."/>
            <person name="Watanabe M."/>
            <person name="Bogdanovic O."/>
            <person name="Lister R."/>
            <person name="Georgiou G."/>
            <person name="Paranjpe S.S."/>
            <person name="van Kruijsbergen I."/>
            <person name="Shu S."/>
            <person name="Carlson J."/>
            <person name="Kinoshita T."/>
            <person name="Ohta Y."/>
            <person name="Mawaribuchi S."/>
            <person name="Jenkins J."/>
            <person name="Grimwood J."/>
            <person name="Schmutz J."/>
            <person name="Mitros T."/>
            <person name="Mozaffari S.V."/>
            <person name="Suzuki Y."/>
            <person name="Haramoto Y."/>
            <person name="Yamamoto T.S."/>
            <person name="Takagi C."/>
            <person name="Heald R."/>
            <person name="Miller K."/>
            <person name="Haudenschild C."/>
            <person name="Kitzman J."/>
            <person name="Nakayama T."/>
            <person name="Izutsu Y."/>
            <person name="Robert J."/>
            <person name="Fortriede J."/>
            <person name="Burns K."/>
            <person name="Lotay V."/>
            <person name="Karimi K."/>
            <person name="Yasuoka Y."/>
            <person name="Dichmann D.S."/>
            <person name="Flajnik M.F."/>
            <person name="Houston D.W."/>
            <person name="Shendure J."/>
            <person name="DuPasquier L."/>
            <person name="Vize P.D."/>
            <person name="Zorn A.M."/>
            <person name="Ito M."/>
            <person name="Marcotte E.M."/>
            <person name="Wallingford J.B."/>
            <person name="Ito Y."/>
            <person name="Asashima M."/>
            <person name="Ueno N."/>
            <person name="Matsuda Y."/>
            <person name="Veenstra G.J."/>
            <person name="Fujiyama A."/>
            <person name="Harland R.M."/>
            <person name="Taira M."/>
            <person name="Rokhsar D.S."/>
        </authorList>
    </citation>
    <scope>NUCLEOTIDE SEQUENCE [LARGE SCALE GENOMIC DNA]</scope>
    <source>
        <strain evidence="2">J</strain>
    </source>
</reference>
<proteinExistence type="predicted"/>